<dbReference type="EMBL" id="CACRXK020004545">
    <property type="protein sequence ID" value="CAB4003125.1"/>
    <property type="molecule type" value="Genomic_DNA"/>
</dbReference>
<gene>
    <name evidence="1" type="ORF">PACLA_8A070686</name>
</gene>
<proteinExistence type="predicted"/>
<keyword evidence="2" id="KW-1185">Reference proteome</keyword>
<reference evidence="1" key="1">
    <citation type="submission" date="2020-04" db="EMBL/GenBank/DDBJ databases">
        <authorList>
            <person name="Alioto T."/>
            <person name="Alioto T."/>
            <person name="Gomez Garrido J."/>
        </authorList>
    </citation>
    <scope>NUCLEOTIDE SEQUENCE</scope>
    <source>
        <strain evidence="1">A484AB</strain>
    </source>
</reference>
<evidence type="ECO:0000313" key="2">
    <source>
        <dbReference type="Proteomes" id="UP001152795"/>
    </source>
</evidence>
<dbReference type="AlphaFoldDB" id="A0A7D9E9N9"/>
<accession>A0A7D9E9N9</accession>
<evidence type="ECO:0000313" key="1">
    <source>
        <dbReference type="EMBL" id="CAB4003125.1"/>
    </source>
</evidence>
<name>A0A7D9E9N9_PARCT</name>
<protein>
    <submittedName>
        <fullName evidence="1">Uncharacterized protein</fullName>
    </submittedName>
</protein>
<sequence>MGLSMHFCMHSLRQIRHAVPGVVPKYCTARIQFLSHVERCRKLSAAASSQTAVEKPYNDTKGVERVEVLLIKNLLAVDKLEQGKDLVTKATSSNIAVVEKQPCMLENRHCKYKFVSQDILLGPRHAAKQGEILKEHSNLIGITHEIWYCTKIDDMCPKTPLKGGIVEFSVMDGVQCSKMKDMSVFERATRSGPSSEQLSLVLLRLREEVSCMKCFIVP</sequence>
<comment type="caution">
    <text evidence="1">The sequence shown here is derived from an EMBL/GenBank/DDBJ whole genome shotgun (WGS) entry which is preliminary data.</text>
</comment>
<organism evidence="1 2">
    <name type="scientific">Paramuricea clavata</name>
    <name type="common">Red gorgonian</name>
    <name type="synonym">Violescent sea-whip</name>
    <dbReference type="NCBI Taxonomy" id="317549"/>
    <lineage>
        <taxon>Eukaryota</taxon>
        <taxon>Metazoa</taxon>
        <taxon>Cnidaria</taxon>
        <taxon>Anthozoa</taxon>
        <taxon>Octocorallia</taxon>
        <taxon>Malacalcyonacea</taxon>
        <taxon>Plexauridae</taxon>
        <taxon>Paramuricea</taxon>
    </lineage>
</organism>
<dbReference type="Proteomes" id="UP001152795">
    <property type="component" value="Unassembled WGS sequence"/>
</dbReference>